<dbReference type="AlphaFoldDB" id="A0A090VZZ1"/>
<dbReference type="Gene3D" id="2.60.40.1120">
    <property type="entry name" value="Carboxypeptidase-like, regulatory domain"/>
    <property type="match status" value="1"/>
</dbReference>
<evidence type="ECO:0000256" key="2">
    <source>
        <dbReference type="PROSITE-ProRule" id="PRU01360"/>
    </source>
</evidence>
<dbReference type="Pfam" id="PF07715">
    <property type="entry name" value="Plug"/>
    <property type="match status" value="1"/>
</dbReference>
<dbReference type="STRING" id="504487.JCM19538_499"/>
<evidence type="ECO:0000313" key="6">
    <source>
        <dbReference type="EMBL" id="GAL68814.1"/>
    </source>
</evidence>
<dbReference type="Gene3D" id="2.170.130.10">
    <property type="entry name" value="TonB-dependent receptor, plug domain"/>
    <property type="match status" value="1"/>
</dbReference>
<keyword evidence="3" id="KW-0798">TonB box</keyword>
<dbReference type="SUPFAM" id="SSF56935">
    <property type="entry name" value="Porins"/>
    <property type="match status" value="1"/>
</dbReference>
<dbReference type="InterPro" id="IPR037066">
    <property type="entry name" value="Plug_dom_sf"/>
</dbReference>
<accession>A0A090VZZ1</accession>
<comment type="caution">
    <text evidence="6">The sequence shown here is derived from an EMBL/GenBank/DDBJ whole genome shotgun (WGS) entry which is preliminary data.</text>
</comment>
<reference evidence="6 7" key="1">
    <citation type="journal article" date="2014" name="Genome Announc.">
        <title>Draft Genome Sequence of Marine Flavobacterium Jejuia pallidilutea Strain 11shimoA1 and Pigmentation Mutants.</title>
        <authorList>
            <person name="Takatani N."/>
            <person name="Nakanishi M."/>
            <person name="Meirelles P."/>
            <person name="Mino S."/>
            <person name="Suda W."/>
            <person name="Oshima K."/>
            <person name="Hattori M."/>
            <person name="Ohkuma M."/>
            <person name="Hosokawa M."/>
            <person name="Miyashita K."/>
            <person name="Thompson F.L."/>
            <person name="Niwa A."/>
            <person name="Sawabe T."/>
            <person name="Sawabe T."/>
        </authorList>
    </citation>
    <scope>NUCLEOTIDE SEQUENCE [LARGE SCALE GENOMIC DNA]</scope>
    <source>
        <strain evidence="6 7">JCM 19301</strain>
    </source>
</reference>
<dbReference type="Pfam" id="PF13715">
    <property type="entry name" value="CarbopepD_reg_2"/>
    <property type="match status" value="1"/>
</dbReference>
<dbReference type="SUPFAM" id="SSF49464">
    <property type="entry name" value="Carboxypeptidase regulatory domain-like"/>
    <property type="match status" value="1"/>
</dbReference>
<dbReference type="eggNOG" id="COG1629">
    <property type="taxonomic scope" value="Bacteria"/>
</dbReference>
<dbReference type="GO" id="GO:0044718">
    <property type="term" value="P:siderophore transmembrane transport"/>
    <property type="evidence" value="ECO:0007669"/>
    <property type="project" value="TreeGrafter"/>
</dbReference>
<dbReference type="InterPro" id="IPR023997">
    <property type="entry name" value="TonB-dep_OMP_SusC/RagA_CS"/>
</dbReference>
<evidence type="ECO:0000259" key="4">
    <source>
        <dbReference type="Pfam" id="PF00593"/>
    </source>
</evidence>
<dbReference type="InterPro" id="IPR008969">
    <property type="entry name" value="CarboxyPept-like_regulatory"/>
</dbReference>
<organism evidence="6 7">
    <name type="scientific">Jejuia pallidilutea</name>
    <dbReference type="NCBI Taxonomy" id="504487"/>
    <lineage>
        <taxon>Bacteria</taxon>
        <taxon>Pseudomonadati</taxon>
        <taxon>Bacteroidota</taxon>
        <taxon>Flavobacteriia</taxon>
        <taxon>Flavobacteriales</taxon>
        <taxon>Flavobacteriaceae</taxon>
        <taxon>Jejuia</taxon>
    </lineage>
</organism>
<keyword evidence="2 3" id="KW-0472">Membrane</keyword>
<proteinExistence type="inferred from homology"/>
<keyword evidence="1" id="KW-0732">Signal</keyword>
<evidence type="ECO:0000256" key="1">
    <source>
        <dbReference type="ARBA" id="ARBA00022729"/>
    </source>
</evidence>
<dbReference type="GO" id="GO:0009279">
    <property type="term" value="C:cell outer membrane"/>
    <property type="evidence" value="ECO:0007669"/>
    <property type="project" value="UniProtKB-SubCell"/>
</dbReference>
<dbReference type="PROSITE" id="PS52016">
    <property type="entry name" value="TONB_DEPENDENT_REC_3"/>
    <property type="match status" value="1"/>
</dbReference>
<dbReference type="RefSeq" id="WP_042246370.1">
    <property type="nucleotide sequence ID" value="NZ_BBNR01000025.1"/>
</dbReference>
<evidence type="ECO:0000313" key="7">
    <source>
        <dbReference type="Proteomes" id="UP000029641"/>
    </source>
</evidence>
<keyword evidence="2" id="KW-0998">Cell outer membrane</keyword>
<dbReference type="InterPro" id="IPR000531">
    <property type="entry name" value="Beta-barrel_TonB"/>
</dbReference>
<dbReference type="InterPro" id="IPR039426">
    <property type="entry name" value="TonB-dep_rcpt-like"/>
</dbReference>
<dbReference type="PANTHER" id="PTHR30069:SF29">
    <property type="entry name" value="HEMOGLOBIN AND HEMOGLOBIN-HAPTOGLOBIN-BINDING PROTEIN 1-RELATED"/>
    <property type="match status" value="1"/>
</dbReference>
<feature type="domain" description="TonB-dependent receptor plug" evidence="5">
    <location>
        <begin position="100"/>
        <end position="205"/>
    </location>
</feature>
<comment type="similarity">
    <text evidence="2 3">Belongs to the TonB-dependent receptor family.</text>
</comment>
<dbReference type="Proteomes" id="UP000029641">
    <property type="component" value="Unassembled WGS sequence"/>
</dbReference>
<name>A0A090VZZ1_9FLAO</name>
<dbReference type="Pfam" id="PF00593">
    <property type="entry name" value="TonB_dep_Rec_b-barrel"/>
    <property type="match status" value="1"/>
</dbReference>
<dbReference type="EMBL" id="BBNR01000025">
    <property type="protein sequence ID" value="GAL68814.1"/>
    <property type="molecule type" value="Genomic_DNA"/>
</dbReference>
<dbReference type="InterPro" id="IPR012910">
    <property type="entry name" value="Plug_dom"/>
</dbReference>
<keyword evidence="2" id="KW-0813">Transport</keyword>
<evidence type="ECO:0000256" key="3">
    <source>
        <dbReference type="RuleBase" id="RU003357"/>
    </source>
</evidence>
<dbReference type="NCBIfam" id="TIGR04056">
    <property type="entry name" value="OMP_RagA_SusC"/>
    <property type="match status" value="1"/>
</dbReference>
<dbReference type="InterPro" id="IPR023996">
    <property type="entry name" value="TonB-dep_OMP_SusC/RagA"/>
</dbReference>
<evidence type="ECO:0000259" key="5">
    <source>
        <dbReference type="Pfam" id="PF07715"/>
    </source>
</evidence>
<sequence>MVFFCSRITINGVVNDETGMPIPGVNVIKKGTQTGTVTDFDGAFTINTEVGSTLSFSYVGYVTQDVVITNNSNLTVTLAQDLAQLDEVVVVGYGTQKKSVVTGAISGVKQSELEDLPITRVEQTLQGRVSGITIAANSGQPGSSSTVRVRGITTLGNNEPLWVVDGVVVDAGGIGFLNQSDIESVEVLKDAASQAIYGARAAAGVILITTKKGKSGKLSVNYNGYTGISSAARKLDLLNATEYATLLNEKSVNGGGNILFSNPASFGEGTDWQNVIFNDSAKRSTHELSLSGGNDVSKFYASFGYTDQEGIVMSDISNYTRKNIRLNSTHNITDKLRFGQTVGYSNEKNIGIGNTNSEFGGPLSSAINLDPLTPTVETDPILSNQAPYTNNGIWRDSNGNPYGISSLVAQEMSNPLAYKQTLLGNYGWADNFVGNAYLEYEPIEGLKFRSTLGGKLAYWGYQSYTPVSYLNAASITTQNNISRGTNKGFGWNIENTVSYAKTLGSHNFSILLGQGAYVDNITSGENVTYFDIPVDNYRDASFNFTVPTDQINASAYTGNEHKVNSLFSRLTYDYDEKYLLTAIIRRDGSSRFGANNKYGFFPSFSAGWVPSKEGFWKENDVINQLKIRGGYGVTGSDAIGDFQYLSTVSGGRNYTIGTSGSVVIGNSPDAPSNPDLKWEETSQLNIGFDTRLFNDFSVAFDWYKKETTGILQSVTIPGYVGAVGSPTGNVADMENTGIDLEIGYNKNFNDFNLSLNGNVSFLDNTVTFLGNGVDFLSGGATIQSSTYPITRTQVGQPVNSFFGFKTNGIFQNQEEIDSYVSSDGTVIQPNAQPGDFKWRDLDDDGNIDADDRGFLGSSIPKVTFGFTLNLDYKNFDLLVFCQGASGNKIFQGLRRLDVENANYQTAALGRWVGEGTSNTYPRLTTNDTNNNFSNPSDFYLEDGDYLRFKTIQIGYTLPTDVLRKYGVDKLRIYLTSENLLTFTKYSGYDPEIGGGIFGIDRGYYPQAITNQIGINLQF</sequence>
<dbReference type="NCBIfam" id="TIGR04057">
    <property type="entry name" value="SusC_RagA_signa"/>
    <property type="match status" value="1"/>
</dbReference>
<keyword evidence="2" id="KW-1134">Transmembrane beta strand</keyword>
<comment type="subcellular location">
    <subcellularLocation>
        <location evidence="2">Cell outer membrane</location>
        <topology evidence="2">Multi-pass membrane protein</topology>
    </subcellularLocation>
</comment>
<gene>
    <name evidence="6" type="ORF">JCM19301_1553</name>
</gene>
<keyword evidence="2" id="KW-0812">Transmembrane</keyword>
<feature type="domain" description="TonB-dependent receptor-like beta-barrel" evidence="4">
    <location>
        <begin position="398"/>
        <end position="975"/>
    </location>
</feature>
<dbReference type="PANTHER" id="PTHR30069">
    <property type="entry name" value="TONB-DEPENDENT OUTER MEMBRANE RECEPTOR"/>
    <property type="match status" value="1"/>
</dbReference>
<protein>
    <submittedName>
        <fullName evidence="6">TonB family protein</fullName>
    </submittedName>
</protein>
<dbReference type="GO" id="GO:0015344">
    <property type="term" value="F:siderophore uptake transmembrane transporter activity"/>
    <property type="evidence" value="ECO:0007669"/>
    <property type="project" value="TreeGrafter"/>
</dbReference>